<name>A0A9P8PIM9_9ASCO</name>
<protein>
    <submittedName>
        <fullName evidence="2">Uncharacterized protein</fullName>
    </submittedName>
</protein>
<evidence type="ECO:0000313" key="2">
    <source>
        <dbReference type="EMBL" id="KAH3671969.1"/>
    </source>
</evidence>
<proteinExistence type="predicted"/>
<feature type="compositionally biased region" description="Polar residues" evidence="1">
    <location>
        <begin position="1"/>
        <end position="17"/>
    </location>
</feature>
<gene>
    <name evidence="2" type="ORF">OGAPHI_000155</name>
</gene>
<keyword evidence="3" id="KW-1185">Reference proteome</keyword>
<dbReference type="GeneID" id="70232123"/>
<accession>A0A9P8PIM9</accession>
<dbReference type="RefSeq" id="XP_046065084.1">
    <property type="nucleotide sequence ID" value="XM_046202343.1"/>
</dbReference>
<evidence type="ECO:0000256" key="1">
    <source>
        <dbReference type="SAM" id="MobiDB-lite"/>
    </source>
</evidence>
<feature type="compositionally biased region" description="Polar residues" evidence="1">
    <location>
        <begin position="94"/>
        <end position="104"/>
    </location>
</feature>
<dbReference type="EMBL" id="JAEUBE010000042">
    <property type="protein sequence ID" value="KAH3671969.1"/>
    <property type="molecule type" value="Genomic_DNA"/>
</dbReference>
<organism evidence="2 3">
    <name type="scientific">Ogataea philodendri</name>
    <dbReference type="NCBI Taxonomy" id="1378263"/>
    <lineage>
        <taxon>Eukaryota</taxon>
        <taxon>Fungi</taxon>
        <taxon>Dikarya</taxon>
        <taxon>Ascomycota</taxon>
        <taxon>Saccharomycotina</taxon>
        <taxon>Pichiomycetes</taxon>
        <taxon>Pichiales</taxon>
        <taxon>Pichiaceae</taxon>
        <taxon>Ogataea</taxon>
    </lineage>
</organism>
<comment type="caution">
    <text evidence="2">The sequence shown here is derived from an EMBL/GenBank/DDBJ whole genome shotgun (WGS) entry which is preliminary data.</text>
</comment>
<sequence length="104" mass="11228">MYQKSNSSRNQPSQQDMSAEHSPVPSTQSPLQGASFTFNGNNVFQAPLIVVHNSGVSFVVSPSHSDRDVPVPFGGSTFGSRSAESGEQNRQDNAESVPNRNTYK</sequence>
<feature type="region of interest" description="Disordered" evidence="1">
    <location>
        <begin position="1"/>
        <end position="38"/>
    </location>
</feature>
<feature type="compositionally biased region" description="Polar residues" evidence="1">
    <location>
        <begin position="24"/>
        <end position="38"/>
    </location>
</feature>
<reference evidence="2" key="1">
    <citation type="journal article" date="2021" name="Open Biol.">
        <title>Shared evolutionary footprints suggest mitochondrial oxidative damage underlies multiple complex I losses in fungi.</title>
        <authorList>
            <person name="Schikora-Tamarit M.A."/>
            <person name="Marcet-Houben M."/>
            <person name="Nosek J."/>
            <person name="Gabaldon T."/>
        </authorList>
    </citation>
    <scope>NUCLEOTIDE SEQUENCE</scope>
    <source>
        <strain evidence="2">CBS6075</strain>
    </source>
</reference>
<dbReference type="Proteomes" id="UP000769157">
    <property type="component" value="Unassembled WGS sequence"/>
</dbReference>
<evidence type="ECO:0000313" key="3">
    <source>
        <dbReference type="Proteomes" id="UP000769157"/>
    </source>
</evidence>
<dbReference type="AlphaFoldDB" id="A0A9P8PIM9"/>
<feature type="region of interest" description="Disordered" evidence="1">
    <location>
        <begin position="59"/>
        <end position="104"/>
    </location>
</feature>
<reference evidence="2" key="2">
    <citation type="submission" date="2021-01" db="EMBL/GenBank/DDBJ databases">
        <authorList>
            <person name="Schikora-Tamarit M.A."/>
        </authorList>
    </citation>
    <scope>NUCLEOTIDE SEQUENCE</scope>
    <source>
        <strain evidence="2">CBS6075</strain>
    </source>
</reference>